<gene>
    <name evidence="7" type="ORF">GCM10008932_05370</name>
</gene>
<dbReference type="SUPFAM" id="SSF53613">
    <property type="entry name" value="Ribokinase-like"/>
    <property type="match status" value="1"/>
</dbReference>
<keyword evidence="2" id="KW-0808">Transferase</keyword>
<evidence type="ECO:0000256" key="1">
    <source>
        <dbReference type="ARBA" id="ARBA00010688"/>
    </source>
</evidence>
<name>A0ABN0X567_9LACT</name>
<dbReference type="PANTHER" id="PTHR43085">
    <property type="entry name" value="HEXOKINASE FAMILY MEMBER"/>
    <property type="match status" value="1"/>
</dbReference>
<dbReference type="Proteomes" id="UP001501166">
    <property type="component" value="Unassembled WGS sequence"/>
</dbReference>
<dbReference type="InterPro" id="IPR029056">
    <property type="entry name" value="Ribokinase-like"/>
</dbReference>
<dbReference type="Gene3D" id="3.40.1190.20">
    <property type="match status" value="1"/>
</dbReference>
<evidence type="ECO:0000256" key="4">
    <source>
        <dbReference type="ARBA" id="ARBA00022777"/>
    </source>
</evidence>
<dbReference type="GO" id="GO:0016301">
    <property type="term" value="F:kinase activity"/>
    <property type="evidence" value="ECO:0007669"/>
    <property type="project" value="UniProtKB-KW"/>
</dbReference>
<evidence type="ECO:0000256" key="5">
    <source>
        <dbReference type="ARBA" id="ARBA00022840"/>
    </source>
</evidence>
<dbReference type="CDD" id="cd01166">
    <property type="entry name" value="KdgK"/>
    <property type="match status" value="1"/>
</dbReference>
<keyword evidence="8" id="KW-1185">Reference proteome</keyword>
<dbReference type="InterPro" id="IPR050306">
    <property type="entry name" value="PfkB_Carbo_kinase"/>
</dbReference>
<evidence type="ECO:0000259" key="6">
    <source>
        <dbReference type="Pfam" id="PF00294"/>
    </source>
</evidence>
<dbReference type="PANTHER" id="PTHR43085:SF1">
    <property type="entry name" value="PSEUDOURIDINE KINASE-RELATED"/>
    <property type="match status" value="1"/>
</dbReference>
<evidence type="ECO:0000256" key="2">
    <source>
        <dbReference type="ARBA" id="ARBA00022679"/>
    </source>
</evidence>
<comment type="caution">
    <text evidence="7">The sequence shown here is derived from an EMBL/GenBank/DDBJ whole genome shotgun (WGS) entry which is preliminary data.</text>
</comment>
<dbReference type="PROSITE" id="PS00584">
    <property type="entry name" value="PFKB_KINASES_2"/>
    <property type="match status" value="1"/>
</dbReference>
<dbReference type="EMBL" id="BAAACW010000034">
    <property type="protein sequence ID" value="GAA0355287.1"/>
    <property type="molecule type" value="Genomic_DNA"/>
</dbReference>
<protein>
    <submittedName>
        <fullName evidence="7">Sugar kinase</fullName>
    </submittedName>
</protein>
<evidence type="ECO:0000256" key="3">
    <source>
        <dbReference type="ARBA" id="ARBA00022741"/>
    </source>
</evidence>
<evidence type="ECO:0000313" key="8">
    <source>
        <dbReference type="Proteomes" id="UP001501166"/>
    </source>
</evidence>
<comment type="similarity">
    <text evidence="1">Belongs to the carbohydrate kinase PfkB family.</text>
</comment>
<dbReference type="InterPro" id="IPR011611">
    <property type="entry name" value="PfkB_dom"/>
</dbReference>
<dbReference type="RefSeq" id="WP_343753752.1">
    <property type="nucleotide sequence ID" value="NZ_BAAACW010000034.1"/>
</dbReference>
<proteinExistence type="inferred from homology"/>
<reference evidence="7 8" key="1">
    <citation type="journal article" date="2019" name="Int. J. Syst. Evol. Microbiol.">
        <title>The Global Catalogue of Microorganisms (GCM) 10K type strain sequencing project: providing services to taxonomists for standard genome sequencing and annotation.</title>
        <authorList>
            <consortium name="The Broad Institute Genomics Platform"/>
            <consortium name="The Broad Institute Genome Sequencing Center for Infectious Disease"/>
            <person name="Wu L."/>
            <person name="Ma J."/>
        </authorList>
    </citation>
    <scope>NUCLEOTIDE SEQUENCE [LARGE SCALE GENOMIC DNA]</scope>
    <source>
        <strain evidence="7 8">JCM 12662</strain>
    </source>
</reference>
<dbReference type="InterPro" id="IPR002173">
    <property type="entry name" value="Carboh/pur_kinase_PfkB_CS"/>
</dbReference>
<feature type="domain" description="Carbohydrate kinase PfkB" evidence="6">
    <location>
        <begin position="1"/>
        <end position="302"/>
    </location>
</feature>
<accession>A0ABN0X567</accession>
<evidence type="ECO:0000313" key="7">
    <source>
        <dbReference type="EMBL" id="GAA0355287.1"/>
    </source>
</evidence>
<sequence>MTDVVLVGEPMGLFSATEYGSLKDAKEFNKSIAGAEFNVGIGLARLKHSVEYVTKVGQDPIGEFIVEEIEKENIGSDFISYSDTYQTGLMLKSKVSEGDPVTAYYRKSSAFTTLSKENIAGIDFSKVKLLHVTGIPPAVSETVREAIIYLMKKAKEAGTIITFDPNLRPSLWNSTEEMIEVLNGLASYADVVLPGVSEGKMLTGIDDIEGMSQYYLNLGAEAVIVKSGEEGAYITEKGKETLNVKGFKVSHVVDTVGAGDGFAVGIIHARLEGLSWEEAATYANAIGALQVQHPGDNEGLPTKEELEAYIKANK</sequence>
<keyword evidence="5" id="KW-0067">ATP-binding</keyword>
<keyword evidence="3" id="KW-0547">Nucleotide-binding</keyword>
<dbReference type="Pfam" id="PF00294">
    <property type="entry name" value="PfkB"/>
    <property type="match status" value="1"/>
</dbReference>
<keyword evidence="4 7" id="KW-0418">Kinase</keyword>
<organism evidence="7 8">
    <name type="scientific">Alkalibacterium iburiense</name>
    <dbReference type="NCBI Taxonomy" id="290589"/>
    <lineage>
        <taxon>Bacteria</taxon>
        <taxon>Bacillati</taxon>
        <taxon>Bacillota</taxon>
        <taxon>Bacilli</taxon>
        <taxon>Lactobacillales</taxon>
        <taxon>Carnobacteriaceae</taxon>
        <taxon>Alkalibacterium</taxon>
    </lineage>
</organism>